<organism evidence="2 3">
    <name type="scientific">Campylobacter corcagiensis</name>
    <dbReference type="NCBI Taxonomy" id="1448857"/>
    <lineage>
        <taxon>Bacteria</taxon>
        <taxon>Pseudomonadati</taxon>
        <taxon>Campylobacterota</taxon>
        <taxon>Epsilonproteobacteria</taxon>
        <taxon>Campylobacterales</taxon>
        <taxon>Campylobacteraceae</taxon>
        <taxon>Campylobacter</taxon>
    </lineage>
</organism>
<reference evidence="2 3" key="1">
    <citation type="submission" date="2020-10" db="EMBL/GenBank/DDBJ databases">
        <title>Campylobacter and Helicobacter PacBio genomes.</title>
        <authorList>
            <person name="Lane C."/>
        </authorList>
    </citation>
    <scope>NUCLEOTIDE SEQUENCE [LARGE SCALE GENOMIC DNA]</scope>
    <source>
        <strain evidence="2 3">2016D-0077</strain>
    </source>
</reference>
<evidence type="ECO:0000259" key="1">
    <source>
        <dbReference type="Pfam" id="PF00126"/>
    </source>
</evidence>
<dbReference type="InterPro" id="IPR036388">
    <property type="entry name" value="WH-like_DNA-bd_sf"/>
</dbReference>
<dbReference type="SUPFAM" id="SSF46785">
    <property type="entry name" value="Winged helix' DNA-binding domain"/>
    <property type="match status" value="1"/>
</dbReference>
<evidence type="ECO:0000313" key="3">
    <source>
        <dbReference type="Proteomes" id="UP000594749"/>
    </source>
</evidence>
<evidence type="ECO:0000313" key="2">
    <source>
        <dbReference type="EMBL" id="QOQ86562.1"/>
    </source>
</evidence>
<accession>A0A7M1LDD3</accession>
<feature type="domain" description="HTH lysR-type" evidence="1">
    <location>
        <begin position="151"/>
        <end position="197"/>
    </location>
</feature>
<dbReference type="PANTHER" id="PTHR30432:SF1">
    <property type="entry name" value="DNA-BINDING TRANSCRIPTIONAL DUAL REGULATOR MODE"/>
    <property type="match status" value="1"/>
</dbReference>
<proteinExistence type="predicted"/>
<keyword evidence="3" id="KW-1185">Reference proteome</keyword>
<dbReference type="AlphaFoldDB" id="A0A7M1LDD3"/>
<dbReference type="Proteomes" id="UP000594749">
    <property type="component" value="Chromosome"/>
</dbReference>
<dbReference type="InterPro" id="IPR051815">
    <property type="entry name" value="Molybdate_resp_trans_reg"/>
</dbReference>
<gene>
    <name evidence="2" type="ORF">IMC76_04805</name>
</gene>
<dbReference type="InterPro" id="IPR036390">
    <property type="entry name" value="WH_DNA-bd_sf"/>
</dbReference>
<dbReference type="InterPro" id="IPR000847">
    <property type="entry name" value="LysR_HTH_N"/>
</dbReference>
<dbReference type="GO" id="GO:0003700">
    <property type="term" value="F:DNA-binding transcription factor activity"/>
    <property type="evidence" value="ECO:0007669"/>
    <property type="project" value="InterPro"/>
</dbReference>
<name>A0A7M1LDD3_9BACT</name>
<dbReference type="Gene3D" id="1.10.10.10">
    <property type="entry name" value="Winged helix-like DNA-binding domain superfamily/Winged helix DNA-binding domain"/>
    <property type="match status" value="1"/>
</dbReference>
<dbReference type="PANTHER" id="PTHR30432">
    <property type="entry name" value="TRANSCRIPTIONAL REGULATOR MODE"/>
    <property type="match status" value="1"/>
</dbReference>
<dbReference type="EMBL" id="CP063078">
    <property type="protein sequence ID" value="QOQ86562.1"/>
    <property type="molecule type" value="Genomic_DNA"/>
</dbReference>
<dbReference type="OrthoDB" id="5334582at2"/>
<dbReference type="RefSeq" id="WP_025801744.1">
    <property type="nucleotide sequence ID" value="NZ_CP053842.1"/>
</dbReference>
<protein>
    <submittedName>
        <fullName evidence="2">Winged helix-turn-helix domain-containing protein</fullName>
    </submittedName>
</protein>
<dbReference type="Pfam" id="PF00126">
    <property type="entry name" value="HTH_1"/>
    <property type="match status" value="1"/>
</dbReference>
<sequence length="239" mass="27785">MSSLEELIDKHTVDGKIDCGMCFKISKNLNIDISEVSDKVNEMNIRISACQLGQFGKFKHEINSSDVETAELLKEFMDDKRRVFCKDAREIAENRSGFRKVRASLRENKIDIKYCLLGCFKEKKGKQMEIKTKIWIENSNGDLLFGRGKTEVLDMIDKVGSIKKASENLDMNYKKCWNHLKILERHFGETLFETKQGGGNQAGTRLKPKAYELIKAYRELERDIEEFAHKRFKELFIKK</sequence>